<protein>
    <recommendedName>
        <fullName evidence="2">Chitin-binding type-3 domain-containing protein</fullName>
    </recommendedName>
</protein>
<accession>A0A9D1RRV2</accession>
<proteinExistence type="predicted"/>
<gene>
    <name evidence="3" type="ORF">H9868_00605</name>
</gene>
<dbReference type="GO" id="GO:0005975">
    <property type="term" value="P:carbohydrate metabolic process"/>
    <property type="evidence" value="ECO:0007669"/>
    <property type="project" value="InterPro"/>
</dbReference>
<dbReference type="Proteomes" id="UP000824192">
    <property type="component" value="Unassembled WGS sequence"/>
</dbReference>
<organism evidence="3 4">
    <name type="scientific">Candidatus Flavonifractor merdipullorum</name>
    <dbReference type="NCBI Taxonomy" id="2838590"/>
    <lineage>
        <taxon>Bacteria</taxon>
        <taxon>Bacillati</taxon>
        <taxon>Bacillota</taxon>
        <taxon>Clostridia</taxon>
        <taxon>Eubacteriales</taxon>
        <taxon>Oscillospiraceae</taxon>
        <taxon>Flavonifractor</taxon>
    </lineage>
</organism>
<sequence>MGKKNTAEQDAIQARQKAESIAEILGGRPAGALKDASALRAVIETAVVSLDDETAATVPSLFTAWKPDEAVVEGDRRYYAPRLYKAIQDHTTQADWTPDKSPAMWAVIGDPIETGTIDDPITAARGMEYEYGLYYLDPEDSKTYLCERTGEAAGGTIVLQYLPHELVGQYFSEVTA</sequence>
<dbReference type="EMBL" id="DXGA01000013">
    <property type="protein sequence ID" value="HIW93019.1"/>
    <property type="molecule type" value="Genomic_DNA"/>
</dbReference>
<dbReference type="InterPro" id="IPR036573">
    <property type="entry name" value="CBM_sf_5/12"/>
</dbReference>
<dbReference type="GO" id="GO:0030246">
    <property type="term" value="F:carbohydrate binding"/>
    <property type="evidence" value="ECO:0007669"/>
    <property type="project" value="InterPro"/>
</dbReference>
<comment type="caution">
    <text evidence="3">The sequence shown here is derived from an EMBL/GenBank/DDBJ whole genome shotgun (WGS) entry which is preliminary data.</text>
</comment>
<reference evidence="3" key="2">
    <citation type="submission" date="2021-04" db="EMBL/GenBank/DDBJ databases">
        <authorList>
            <person name="Gilroy R."/>
        </authorList>
    </citation>
    <scope>NUCLEOTIDE SEQUENCE</scope>
    <source>
        <strain evidence="3">ChiGjej6B6-1540</strain>
    </source>
</reference>
<dbReference type="Pfam" id="PF02839">
    <property type="entry name" value="CBM_5_12"/>
    <property type="match status" value="1"/>
</dbReference>
<keyword evidence="1" id="KW-0378">Hydrolase</keyword>
<name>A0A9D1RRV2_9FIRM</name>
<dbReference type="Gene3D" id="2.10.10.20">
    <property type="entry name" value="Carbohydrate-binding module superfamily 5/12"/>
    <property type="match status" value="1"/>
</dbReference>
<evidence type="ECO:0000256" key="1">
    <source>
        <dbReference type="ARBA" id="ARBA00022801"/>
    </source>
</evidence>
<dbReference type="InterPro" id="IPR003610">
    <property type="entry name" value="CBM5/12"/>
</dbReference>
<dbReference type="SUPFAM" id="SSF51055">
    <property type="entry name" value="Carbohydrate binding domain"/>
    <property type="match status" value="1"/>
</dbReference>
<evidence type="ECO:0000313" key="4">
    <source>
        <dbReference type="Proteomes" id="UP000824192"/>
    </source>
</evidence>
<dbReference type="GO" id="GO:0005576">
    <property type="term" value="C:extracellular region"/>
    <property type="evidence" value="ECO:0007669"/>
    <property type="project" value="InterPro"/>
</dbReference>
<reference evidence="3" key="1">
    <citation type="journal article" date="2021" name="PeerJ">
        <title>Extensive microbial diversity within the chicken gut microbiome revealed by metagenomics and culture.</title>
        <authorList>
            <person name="Gilroy R."/>
            <person name="Ravi A."/>
            <person name="Getino M."/>
            <person name="Pursley I."/>
            <person name="Horton D.L."/>
            <person name="Alikhan N.F."/>
            <person name="Baker D."/>
            <person name="Gharbi K."/>
            <person name="Hall N."/>
            <person name="Watson M."/>
            <person name="Adriaenssens E.M."/>
            <person name="Foster-Nyarko E."/>
            <person name="Jarju S."/>
            <person name="Secka A."/>
            <person name="Antonio M."/>
            <person name="Oren A."/>
            <person name="Chaudhuri R.R."/>
            <person name="La Ragione R."/>
            <person name="Hildebrand F."/>
            <person name="Pallen M.J."/>
        </authorList>
    </citation>
    <scope>NUCLEOTIDE SEQUENCE</scope>
    <source>
        <strain evidence="3">ChiGjej6B6-1540</strain>
    </source>
</reference>
<dbReference type="AlphaFoldDB" id="A0A9D1RRV2"/>
<evidence type="ECO:0000259" key="2">
    <source>
        <dbReference type="Pfam" id="PF02839"/>
    </source>
</evidence>
<dbReference type="CDD" id="cd12214">
    <property type="entry name" value="ChiA1_BD"/>
    <property type="match status" value="1"/>
</dbReference>
<feature type="domain" description="Chitin-binding type-3" evidence="2">
    <location>
        <begin position="64"/>
        <end position="105"/>
    </location>
</feature>
<evidence type="ECO:0000313" key="3">
    <source>
        <dbReference type="EMBL" id="HIW93019.1"/>
    </source>
</evidence>
<dbReference type="GO" id="GO:0004553">
    <property type="term" value="F:hydrolase activity, hydrolyzing O-glycosyl compounds"/>
    <property type="evidence" value="ECO:0007669"/>
    <property type="project" value="InterPro"/>
</dbReference>